<name>A0A5M3WJA0_9ACTN</name>
<evidence type="ECO:0000313" key="4">
    <source>
        <dbReference type="EMBL" id="GES06468.1"/>
    </source>
</evidence>
<keyword evidence="1" id="KW-0175">Coiled coil</keyword>
<comment type="caution">
    <text evidence="4">The sequence shown here is derived from an EMBL/GenBank/DDBJ whole genome shotgun (WGS) entry which is preliminary data.</text>
</comment>
<feature type="region of interest" description="Disordered" evidence="2">
    <location>
        <begin position="604"/>
        <end position="646"/>
    </location>
</feature>
<dbReference type="EMBL" id="BLAE01000003">
    <property type="protein sequence ID" value="GES06468.1"/>
    <property type="molecule type" value="Genomic_DNA"/>
</dbReference>
<reference evidence="4 5" key="1">
    <citation type="submission" date="2019-10" db="EMBL/GenBank/DDBJ databases">
        <title>Whole genome shotgun sequence of Acrocarpospora macrocephala NBRC 16266.</title>
        <authorList>
            <person name="Ichikawa N."/>
            <person name="Kimura A."/>
            <person name="Kitahashi Y."/>
            <person name="Komaki H."/>
            <person name="Oguchi A."/>
        </authorList>
    </citation>
    <scope>NUCLEOTIDE SEQUENCE [LARGE SCALE GENOMIC DNA]</scope>
    <source>
        <strain evidence="4 5">NBRC 16266</strain>
    </source>
</reference>
<dbReference type="SUPFAM" id="SSF53474">
    <property type="entry name" value="alpha/beta-Hydrolases"/>
    <property type="match status" value="1"/>
</dbReference>
<feature type="domain" description="DUF1023" evidence="3">
    <location>
        <begin position="350"/>
        <end position="522"/>
    </location>
</feature>
<evidence type="ECO:0000256" key="1">
    <source>
        <dbReference type="SAM" id="Coils"/>
    </source>
</evidence>
<dbReference type="Pfam" id="PF06259">
    <property type="entry name" value="Abhydrolase_8"/>
    <property type="match status" value="1"/>
</dbReference>
<feature type="coiled-coil region" evidence="1">
    <location>
        <begin position="290"/>
        <end position="324"/>
    </location>
</feature>
<keyword evidence="5" id="KW-1185">Reference proteome</keyword>
<sequence length="646" mass="68289">MIAAHDLAVTESPVVAADTAGLEATLSRVVRLADEHVSALDSCMRYMAAHSWVGGGAVRFSQELAEQRIRMQRGFQSAADEIAERIRAQGGHARSPSLSTSIAVMSAAVPDGFAGMNVEAMTRLVQDLDRAARYLPEAAHRLSAELLTACVPSGPERQVADAGAWAAKQVLDLRRRLTILQRQETAPGLTSPAMAAFGLFGGFAPDTAGAAKALTLAATGDQKALALLLTFQRTGKDPTLAARVNAWWHLLDKQTQEHLIATAPNLIGGLNGLPAATRDRANRGYLTAQHTEITQRLEQLRRSAEAAKAEIATLELKLRQIDEVNKSLALGERDGRPPAFLLSIGLGGLGRTAISFGDPDTTDSVITSVPGTGTKLEGIYGDVMRASTLWKQADSSEDQKKIASIAWFEYEAPQLDLSGFSADRSVAAPYVASEGSKSLASFTDGLNAAHKVGVDPRFTVLGHSYGSLVVGYAARRRARTFADQLILVGSPGVGVSTARELGVDQVWVGEAPQDPVADLGHVPASAEKALGGGMSAVFPDLDGPFGTDPSDFSFGARQFVVQGGQQNVIDYNFSSHSSYWNNDSSSLVNLGYLINGQYDRVIEIKPPKPTPIPQPSPTPPAPSPPAEVLTAMPSPSPQPSPTPPGG</sequence>
<proteinExistence type="predicted"/>
<gene>
    <name evidence="4" type="ORF">Amac_000630</name>
</gene>
<accession>A0A5M3WJA0</accession>
<organism evidence="4 5">
    <name type="scientific">Acrocarpospora macrocephala</name>
    <dbReference type="NCBI Taxonomy" id="150177"/>
    <lineage>
        <taxon>Bacteria</taxon>
        <taxon>Bacillati</taxon>
        <taxon>Actinomycetota</taxon>
        <taxon>Actinomycetes</taxon>
        <taxon>Streptosporangiales</taxon>
        <taxon>Streptosporangiaceae</taxon>
        <taxon>Acrocarpospora</taxon>
    </lineage>
</organism>
<feature type="compositionally biased region" description="Pro residues" evidence="2">
    <location>
        <begin position="607"/>
        <end position="625"/>
    </location>
</feature>
<dbReference type="Proteomes" id="UP000331127">
    <property type="component" value="Unassembled WGS sequence"/>
</dbReference>
<protein>
    <recommendedName>
        <fullName evidence="3">DUF1023 domain-containing protein</fullName>
    </recommendedName>
</protein>
<evidence type="ECO:0000256" key="2">
    <source>
        <dbReference type="SAM" id="MobiDB-lite"/>
    </source>
</evidence>
<evidence type="ECO:0000259" key="3">
    <source>
        <dbReference type="Pfam" id="PF06259"/>
    </source>
</evidence>
<evidence type="ECO:0000313" key="5">
    <source>
        <dbReference type="Proteomes" id="UP000331127"/>
    </source>
</evidence>
<dbReference type="InterPro" id="IPR010427">
    <property type="entry name" value="DUF1023"/>
</dbReference>
<feature type="compositionally biased region" description="Pro residues" evidence="2">
    <location>
        <begin position="634"/>
        <end position="646"/>
    </location>
</feature>
<dbReference type="AlphaFoldDB" id="A0A5M3WJA0"/>
<dbReference type="InterPro" id="IPR029058">
    <property type="entry name" value="AB_hydrolase_fold"/>
</dbReference>
<dbReference type="Gene3D" id="3.40.50.1820">
    <property type="entry name" value="alpha/beta hydrolase"/>
    <property type="match status" value="1"/>
</dbReference>